<protein>
    <submittedName>
        <fullName evidence="2">Uncharacterized protein</fullName>
    </submittedName>
</protein>
<dbReference type="AlphaFoldDB" id="R7SIF9"/>
<dbReference type="EMBL" id="JH718845">
    <property type="protein sequence ID" value="EJC97374.1"/>
    <property type="molecule type" value="Genomic_DNA"/>
</dbReference>
<name>R7SIF9_FOMME</name>
<accession>R7SIF9</accession>
<feature type="transmembrane region" description="Helical" evidence="1">
    <location>
        <begin position="23"/>
        <end position="44"/>
    </location>
</feature>
<keyword evidence="1" id="KW-0472">Membrane</keyword>
<reference evidence="3" key="1">
    <citation type="journal article" date="2012" name="Science">
        <title>The Paleozoic origin of enzymatic lignin decomposition reconstructed from 31 fungal genomes.</title>
        <authorList>
            <person name="Floudas D."/>
            <person name="Binder M."/>
            <person name="Riley R."/>
            <person name="Barry K."/>
            <person name="Blanchette R.A."/>
            <person name="Henrissat B."/>
            <person name="Martinez A.T."/>
            <person name="Otillar R."/>
            <person name="Spatafora J.W."/>
            <person name="Yadav J.S."/>
            <person name="Aerts A."/>
            <person name="Benoit I."/>
            <person name="Boyd A."/>
            <person name="Carlson A."/>
            <person name="Copeland A."/>
            <person name="Coutinho P.M."/>
            <person name="de Vries R.P."/>
            <person name="Ferreira P."/>
            <person name="Findley K."/>
            <person name="Foster B."/>
            <person name="Gaskell J."/>
            <person name="Glotzer D."/>
            <person name="Gorecki P."/>
            <person name="Heitman J."/>
            <person name="Hesse C."/>
            <person name="Hori C."/>
            <person name="Igarashi K."/>
            <person name="Jurgens J.A."/>
            <person name="Kallen N."/>
            <person name="Kersten P."/>
            <person name="Kohler A."/>
            <person name="Kuees U."/>
            <person name="Kumar T.K.A."/>
            <person name="Kuo A."/>
            <person name="LaButti K."/>
            <person name="Larrondo L.F."/>
            <person name="Lindquist E."/>
            <person name="Ling A."/>
            <person name="Lombard V."/>
            <person name="Lucas S."/>
            <person name="Lundell T."/>
            <person name="Martin R."/>
            <person name="McLaughlin D.J."/>
            <person name="Morgenstern I."/>
            <person name="Morin E."/>
            <person name="Murat C."/>
            <person name="Nagy L.G."/>
            <person name="Nolan M."/>
            <person name="Ohm R.A."/>
            <person name="Patyshakuliyeva A."/>
            <person name="Rokas A."/>
            <person name="Ruiz-Duenas F.J."/>
            <person name="Sabat G."/>
            <person name="Salamov A."/>
            <person name="Samejima M."/>
            <person name="Schmutz J."/>
            <person name="Slot J.C."/>
            <person name="St John F."/>
            <person name="Stenlid J."/>
            <person name="Sun H."/>
            <person name="Sun S."/>
            <person name="Syed K."/>
            <person name="Tsang A."/>
            <person name="Wiebenga A."/>
            <person name="Young D."/>
            <person name="Pisabarro A."/>
            <person name="Eastwood D.C."/>
            <person name="Martin F."/>
            <person name="Cullen D."/>
            <person name="Grigoriev I.V."/>
            <person name="Hibbett D.S."/>
        </authorList>
    </citation>
    <scope>NUCLEOTIDE SEQUENCE [LARGE SCALE GENOMIC DNA]</scope>
    <source>
        <strain evidence="3">MF3/22</strain>
    </source>
</reference>
<evidence type="ECO:0000313" key="2">
    <source>
        <dbReference type="EMBL" id="EJC97374.1"/>
    </source>
</evidence>
<dbReference type="GeneID" id="18676050"/>
<dbReference type="Proteomes" id="UP000053630">
    <property type="component" value="Unassembled WGS sequence"/>
</dbReference>
<sequence>MVNPILVPFLGCQSGLVGYNAHTTIPCFIVIIVYDTVIFSLTLYRAFRSTQRVRLFYVLVRDGIFYYSVMLGISVSAVAVSSSLPVQRTALTALFLPVVKASFCVVGSRISLNLREAARRTVDAWNGTSIDTDID</sequence>
<organism evidence="2 3">
    <name type="scientific">Fomitiporia mediterranea (strain MF3/22)</name>
    <name type="common">Grapevine white-rot fungus</name>
    <dbReference type="NCBI Taxonomy" id="694068"/>
    <lineage>
        <taxon>Eukaryota</taxon>
        <taxon>Fungi</taxon>
        <taxon>Dikarya</taxon>
        <taxon>Basidiomycota</taxon>
        <taxon>Agaricomycotina</taxon>
        <taxon>Agaricomycetes</taxon>
        <taxon>Hymenochaetales</taxon>
        <taxon>Hymenochaetaceae</taxon>
        <taxon>Fomitiporia</taxon>
    </lineage>
</organism>
<dbReference type="KEGG" id="fme:FOMMEDRAFT_163694"/>
<keyword evidence="3" id="KW-1185">Reference proteome</keyword>
<gene>
    <name evidence="2" type="ORF">FOMMEDRAFT_163694</name>
</gene>
<proteinExistence type="predicted"/>
<dbReference type="OrthoDB" id="2686513at2759"/>
<keyword evidence="1" id="KW-0812">Transmembrane</keyword>
<evidence type="ECO:0000256" key="1">
    <source>
        <dbReference type="SAM" id="Phobius"/>
    </source>
</evidence>
<keyword evidence="1" id="KW-1133">Transmembrane helix</keyword>
<evidence type="ECO:0000313" key="3">
    <source>
        <dbReference type="Proteomes" id="UP000053630"/>
    </source>
</evidence>
<feature type="transmembrane region" description="Helical" evidence="1">
    <location>
        <begin position="90"/>
        <end position="112"/>
    </location>
</feature>
<feature type="transmembrane region" description="Helical" evidence="1">
    <location>
        <begin position="64"/>
        <end position="84"/>
    </location>
</feature>
<dbReference type="RefSeq" id="XP_007272363.1">
    <property type="nucleotide sequence ID" value="XM_007272301.1"/>
</dbReference>